<dbReference type="Proteomes" id="UP000324800">
    <property type="component" value="Unassembled WGS sequence"/>
</dbReference>
<organism evidence="3 4">
    <name type="scientific">Streblomastix strix</name>
    <dbReference type="NCBI Taxonomy" id="222440"/>
    <lineage>
        <taxon>Eukaryota</taxon>
        <taxon>Metamonada</taxon>
        <taxon>Preaxostyla</taxon>
        <taxon>Oxymonadida</taxon>
        <taxon>Streblomastigidae</taxon>
        <taxon>Streblomastix</taxon>
    </lineage>
</organism>
<accession>A0A5J4X6K9</accession>
<dbReference type="PROSITE" id="PS50011">
    <property type="entry name" value="PROTEIN_KINASE_DOM"/>
    <property type="match status" value="1"/>
</dbReference>
<evidence type="ECO:0000259" key="2">
    <source>
        <dbReference type="PROSITE" id="PS50011"/>
    </source>
</evidence>
<feature type="non-terminal residue" evidence="3">
    <location>
        <position position="108"/>
    </location>
</feature>
<name>A0A5J4X6K9_9EUKA</name>
<dbReference type="Pfam" id="PF00069">
    <property type="entry name" value="Pkinase"/>
    <property type="match status" value="1"/>
</dbReference>
<gene>
    <name evidence="3" type="ORF">EZS28_002197</name>
</gene>
<feature type="transmembrane region" description="Helical" evidence="1">
    <location>
        <begin position="15"/>
        <end position="37"/>
    </location>
</feature>
<evidence type="ECO:0000313" key="4">
    <source>
        <dbReference type="Proteomes" id="UP000324800"/>
    </source>
</evidence>
<comment type="caution">
    <text evidence="3">The sequence shown here is derived from an EMBL/GenBank/DDBJ whole genome shotgun (WGS) entry which is preliminary data.</text>
</comment>
<dbReference type="SUPFAM" id="SSF56112">
    <property type="entry name" value="Protein kinase-like (PK-like)"/>
    <property type="match status" value="1"/>
</dbReference>
<proteinExistence type="predicted"/>
<keyword evidence="1" id="KW-0812">Transmembrane</keyword>
<dbReference type="EMBL" id="SNRW01000259">
    <property type="protein sequence ID" value="KAA6402285.1"/>
    <property type="molecule type" value="Genomic_DNA"/>
</dbReference>
<dbReference type="InterPro" id="IPR000719">
    <property type="entry name" value="Prot_kinase_dom"/>
</dbReference>
<dbReference type="AlphaFoldDB" id="A0A5J4X6K9"/>
<protein>
    <recommendedName>
        <fullName evidence="2">Protein kinase domain-containing protein</fullName>
    </recommendedName>
</protein>
<evidence type="ECO:0000256" key="1">
    <source>
        <dbReference type="SAM" id="Phobius"/>
    </source>
</evidence>
<dbReference type="Gene3D" id="1.10.510.10">
    <property type="entry name" value="Transferase(Phosphotransferase) domain 1"/>
    <property type="match status" value="1"/>
</dbReference>
<sequence length="108" mass="12344">MSSHQYKDFKIEKKLLGGAMGKTFLVQLLTTGIFYVMKYLDYIDDDDKAVADSEISQMLKLASKFTVVLVETIIYGAQICLIMEYYKGGDLRNTITDLQKMPEKDRSI</sequence>
<keyword evidence="1" id="KW-1133">Transmembrane helix</keyword>
<evidence type="ECO:0000313" key="3">
    <source>
        <dbReference type="EMBL" id="KAA6402285.1"/>
    </source>
</evidence>
<dbReference type="InterPro" id="IPR011009">
    <property type="entry name" value="Kinase-like_dom_sf"/>
</dbReference>
<feature type="domain" description="Protein kinase" evidence="2">
    <location>
        <begin position="9"/>
        <end position="108"/>
    </location>
</feature>
<dbReference type="GO" id="GO:0005524">
    <property type="term" value="F:ATP binding"/>
    <property type="evidence" value="ECO:0007669"/>
    <property type="project" value="InterPro"/>
</dbReference>
<keyword evidence="1" id="KW-0472">Membrane</keyword>
<dbReference type="GO" id="GO:0004672">
    <property type="term" value="F:protein kinase activity"/>
    <property type="evidence" value="ECO:0007669"/>
    <property type="project" value="InterPro"/>
</dbReference>
<reference evidence="3 4" key="1">
    <citation type="submission" date="2019-03" db="EMBL/GenBank/DDBJ databases">
        <title>Single cell metagenomics reveals metabolic interactions within the superorganism composed of flagellate Streblomastix strix and complex community of Bacteroidetes bacteria on its surface.</title>
        <authorList>
            <person name="Treitli S.C."/>
            <person name="Kolisko M."/>
            <person name="Husnik F."/>
            <person name="Keeling P."/>
            <person name="Hampl V."/>
        </authorList>
    </citation>
    <scope>NUCLEOTIDE SEQUENCE [LARGE SCALE GENOMIC DNA]</scope>
    <source>
        <strain evidence="3">ST1C</strain>
    </source>
</reference>